<proteinExistence type="predicted"/>
<keyword evidence="2" id="KW-1185">Reference proteome</keyword>
<accession>A0A133U5Q7</accession>
<evidence type="ECO:0008006" key="3">
    <source>
        <dbReference type="Google" id="ProtNLM"/>
    </source>
</evidence>
<reference evidence="1 2" key="1">
    <citation type="journal article" date="2016" name="Sci. Rep.">
        <title>Metabolic traits of an uncultured archaeal lineage -MSBL1- from brine pools of the Red Sea.</title>
        <authorList>
            <person name="Mwirichia R."/>
            <person name="Alam I."/>
            <person name="Rashid M."/>
            <person name="Vinu M."/>
            <person name="Ba-Alawi W."/>
            <person name="Anthony Kamau A."/>
            <person name="Kamanda Ngugi D."/>
            <person name="Goker M."/>
            <person name="Klenk H.P."/>
            <person name="Bajic V."/>
            <person name="Stingl U."/>
        </authorList>
    </citation>
    <scope>NUCLEOTIDE SEQUENCE [LARGE SCALE GENOMIC DNA]</scope>
    <source>
        <strain evidence="1">SCGC-AAA259D14</strain>
    </source>
</reference>
<dbReference type="Proteomes" id="UP000070589">
    <property type="component" value="Unassembled WGS sequence"/>
</dbReference>
<name>A0A133U5Q7_9EURY</name>
<comment type="caution">
    <text evidence="1">The sequence shown here is derived from an EMBL/GenBank/DDBJ whole genome shotgun (WGS) entry which is preliminary data.</text>
</comment>
<gene>
    <name evidence="1" type="ORF">AKJ62_02950</name>
</gene>
<evidence type="ECO:0000313" key="1">
    <source>
        <dbReference type="EMBL" id="KXA89531.1"/>
    </source>
</evidence>
<sequence>MELSEEAEANLARFERRITGRKWSSKTTRQYLLWAERLLLWAETQGELDSAEGVMFDFDEYLSSLPEDPPWSGNKREGEGFSYRTRIQALSAVKLFLELMVGARIDRDVDEFVSGEEPEFEPEWYTKEETEKIFREAENCSYPHCLVMTRLGYDCILRVRDGMLIFPV</sequence>
<protein>
    <recommendedName>
        <fullName evidence="3">Core-binding (CB) domain-containing protein</fullName>
    </recommendedName>
</protein>
<evidence type="ECO:0000313" key="2">
    <source>
        <dbReference type="Proteomes" id="UP000070589"/>
    </source>
</evidence>
<dbReference type="AlphaFoldDB" id="A0A133U5Q7"/>
<organism evidence="1 2">
    <name type="scientific">candidate division MSBL1 archaeon SCGC-AAA259D14</name>
    <dbReference type="NCBI Taxonomy" id="1698261"/>
    <lineage>
        <taxon>Archaea</taxon>
        <taxon>Methanobacteriati</taxon>
        <taxon>Methanobacteriota</taxon>
        <taxon>candidate division MSBL1</taxon>
    </lineage>
</organism>
<dbReference type="EMBL" id="LHXL01000033">
    <property type="protein sequence ID" value="KXA89531.1"/>
    <property type="molecule type" value="Genomic_DNA"/>
</dbReference>